<name>A0AAD1U0N7_EUPCR</name>
<accession>A0AAD1U0N7</accession>
<dbReference type="AlphaFoldDB" id="A0AAD1U0N7"/>
<dbReference type="Proteomes" id="UP001295684">
    <property type="component" value="Unassembled WGS sequence"/>
</dbReference>
<dbReference type="EMBL" id="CAMPGE010001248">
    <property type="protein sequence ID" value="CAI2360027.1"/>
    <property type="molecule type" value="Genomic_DNA"/>
</dbReference>
<comment type="caution">
    <text evidence="2">The sequence shown here is derived from an EMBL/GenBank/DDBJ whole genome shotgun (WGS) entry which is preliminary data.</text>
</comment>
<evidence type="ECO:0000313" key="3">
    <source>
        <dbReference type="Proteomes" id="UP001295684"/>
    </source>
</evidence>
<feature type="transmembrane region" description="Helical" evidence="1">
    <location>
        <begin position="21"/>
        <end position="38"/>
    </location>
</feature>
<keyword evidence="1" id="KW-1133">Transmembrane helix</keyword>
<proteinExistence type="predicted"/>
<evidence type="ECO:0000313" key="2">
    <source>
        <dbReference type="EMBL" id="CAI2360027.1"/>
    </source>
</evidence>
<protein>
    <submittedName>
        <fullName evidence="2">Uncharacterized protein</fullName>
    </submittedName>
</protein>
<gene>
    <name evidence="2" type="ORF">ECRASSUSDP1_LOCUS1323</name>
</gene>
<reference evidence="2" key="1">
    <citation type="submission" date="2023-07" db="EMBL/GenBank/DDBJ databases">
        <authorList>
            <consortium name="AG Swart"/>
            <person name="Singh M."/>
            <person name="Singh A."/>
            <person name="Seah K."/>
            <person name="Emmerich C."/>
        </authorList>
    </citation>
    <scope>NUCLEOTIDE SEQUENCE</scope>
    <source>
        <strain evidence="2">DP1</strain>
    </source>
</reference>
<keyword evidence="1" id="KW-0812">Transmembrane</keyword>
<organism evidence="2 3">
    <name type="scientific">Euplotes crassus</name>
    <dbReference type="NCBI Taxonomy" id="5936"/>
    <lineage>
        <taxon>Eukaryota</taxon>
        <taxon>Sar</taxon>
        <taxon>Alveolata</taxon>
        <taxon>Ciliophora</taxon>
        <taxon>Intramacronucleata</taxon>
        <taxon>Spirotrichea</taxon>
        <taxon>Hypotrichia</taxon>
        <taxon>Euplotida</taxon>
        <taxon>Euplotidae</taxon>
        <taxon>Moneuplotes</taxon>
    </lineage>
</organism>
<keyword evidence="3" id="KW-1185">Reference proteome</keyword>
<keyword evidence="1" id="KW-0472">Membrane</keyword>
<sequence length="159" mass="17830">MKLYQHGDGNYSTISGNYRKIIFLSTLLLLINCVHIQYKFAGLSEVPTQFTDSNSNTGAPVLTFPGGTRSLCSLGADNPTVVSQGLMLDSTKHMVFSTHFETSSKQYSFGLWVYYFENNPIRYISGINAGVILVMTLRHQDQCLKVNCIEIKMVLDFKI</sequence>
<evidence type="ECO:0000256" key="1">
    <source>
        <dbReference type="SAM" id="Phobius"/>
    </source>
</evidence>